<protein>
    <submittedName>
        <fullName evidence="1">Uncharacterized protein</fullName>
    </submittedName>
</protein>
<accession>A0ABN9EN75</accession>
<name>A0ABN9EN75_9NEOB</name>
<proteinExistence type="predicted"/>
<reference evidence="1" key="1">
    <citation type="submission" date="2023-05" db="EMBL/GenBank/DDBJ databases">
        <authorList>
            <person name="Stuckert A."/>
        </authorList>
    </citation>
    <scope>NUCLEOTIDE SEQUENCE</scope>
</reference>
<gene>
    <name evidence="1" type="ORF">SPARVUS_LOCUS10107483</name>
</gene>
<dbReference type="EMBL" id="CATNWA010015597">
    <property type="protein sequence ID" value="CAI9584932.1"/>
    <property type="molecule type" value="Genomic_DNA"/>
</dbReference>
<keyword evidence="2" id="KW-1185">Reference proteome</keyword>
<evidence type="ECO:0000313" key="1">
    <source>
        <dbReference type="EMBL" id="CAI9584932.1"/>
    </source>
</evidence>
<evidence type="ECO:0000313" key="2">
    <source>
        <dbReference type="Proteomes" id="UP001162483"/>
    </source>
</evidence>
<dbReference type="Proteomes" id="UP001162483">
    <property type="component" value="Unassembled WGS sequence"/>
</dbReference>
<feature type="non-terminal residue" evidence="1">
    <location>
        <position position="59"/>
    </location>
</feature>
<comment type="caution">
    <text evidence="1">The sequence shown here is derived from an EMBL/GenBank/DDBJ whole genome shotgun (WGS) entry which is preliminary data.</text>
</comment>
<sequence length="59" mass="6691">MTEQGQHMLKHTVRKSHQLSTESIVKDFQTLCVLWISTTRVYTELNGIGFHGRAATSCL</sequence>
<organism evidence="1 2">
    <name type="scientific">Staurois parvus</name>
    <dbReference type="NCBI Taxonomy" id="386267"/>
    <lineage>
        <taxon>Eukaryota</taxon>
        <taxon>Metazoa</taxon>
        <taxon>Chordata</taxon>
        <taxon>Craniata</taxon>
        <taxon>Vertebrata</taxon>
        <taxon>Euteleostomi</taxon>
        <taxon>Amphibia</taxon>
        <taxon>Batrachia</taxon>
        <taxon>Anura</taxon>
        <taxon>Neobatrachia</taxon>
        <taxon>Ranoidea</taxon>
        <taxon>Ranidae</taxon>
        <taxon>Staurois</taxon>
    </lineage>
</organism>